<proteinExistence type="predicted"/>
<dbReference type="EC" id="2.7.7.-" evidence="3"/>
<sequence>MAGYKKYNNDGPSAEDKALDLFAEMMIERIETISKDWSKPWITEGSLGWPKNLSGREYNGMNALMLLLHCEKNGYKIPRFCTFDCVQRLNKPTEKQAKEGVELPRVAVNRGEKSFPVMLTTFTCIHKETKEKIKYDDYKRLSDEEKKMYNVYPKMQVFRVFNVSQTNLQEARPELWNKLANGDAVKLDESEKMSFEPMDVMIRDNRWICPIKPMHQDKAYFSITKNEIVVPEKAQFKDGESYYGTLWHEMTHSTGIEGQLDRIKPTAFGSDEYAREELVAELGSALVAQRYGMSKALKEESCAYLKSWLEQLKESPQFIKTTLLDVKKATSLVTQNVDKIAEELEKGKKEEQDNKQGMKVEQPASGEKIFYSSVAYLQSTDDTSRLDEFRDKGDYEGLLQAAKEYYDGNGINEQYTFASPLQNKGDDLLIEDKDFAVVYNNSVGGTYEVMLKYSEQEIRDHITRYGTRLASDDIKEVAKDMVAEQFQAITKQRIPVFEMPSGDILYAGYNRETDTLDVGTVVNAGLVPNHQFPYDHDNSLESNLQSVHSELSHMEQYQEEEVEYSGGMHR</sequence>
<keyword evidence="3" id="KW-0808">Transferase</keyword>
<name>A0A174HLN9_BACUN</name>
<dbReference type="EMBL" id="CZAF01000004">
    <property type="protein sequence ID" value="CUO75852.1"/>
    <property type="molecule type" value="Genomic_DNA"/>
</dbReference>
<dbReference type="RefSeq" id="WP_007850529.1">
    <property type="nucleotide sequence ID" value="NZ_CZAF01000004.1"/>
</dbReference>
<dbReference type="Pfam" id="PF18818">
    <property type="entry name" value="MPTase-PolyVal"/>
    <property type="match status" value="1"/>
</dbReference>
<feature type="domain" description="Polyvalent protein metallopeptidase" evidence="2">
    <location>
        <begin position="215"/>
        <end position="319"/>
    </location>
</feature>
<keyword evidence="3" id="KW-0548">Nucleotidyltransferase</keyword>
<organism evidence="3 4">
    <name type="scientific">Bacteroides uniformis</name>
    <dbReference type="NCBI Taxonomy" id="820"/>
    <lineage>
        <taxon>Bacteria</taxon>
        <taxon>Pseudomonadati</taxon>
        <taxon>Bacteroidota</taxon>
        <taxon>Bacteroidia</taxon>
        <taxon>Bacteroidales</taxon>
        <taxon>Bacteroidaceae</taxon>
        <taxon>Bacteroides</taxon>
    </lineage>
</organism>
<accession>A0A174HLN9</accession>
<evidence type="ECO:0000313" key="4">
    <source>
        <dbReference type="Proteomes" id="UP000095614"/>
    </source>
</evidence>
<dbReference type="InterPro" id="IPR013610">
    <property type="entry name" value="ArdC_N"/>
</dbReference>
<dbReference type="OrthoDB" id="9792687at2"/>
<evidence type="ECO:0000313" key="3">
    <source>
        <dbReference type="EMBL" id="CUO75852.1"/>
    </source>
</evidence>
<reference evidence="3 4" key="1">
    <citation type="submission" date="2015-09" db="EMBL/GenBank/DDBJ databases">
        <authorList>
            <consortium name="Pathogen Informatics"/>
        </authorList>
    </citation>
    <scope>NUCLEOTIDE SEQUENCE [LARGE SCALE GENOMIC DNA]</scope>
    <source>
        <strain evidence="3 4">2789STDY5834847</strain>
    </source>
</reference>
<dbReference type="GO" id="GO:0016779">
    <property type="term" value="F:nucleotidyltransferase activity"/>
    <property type="evidence" value="ECO:0007669"/>
    <property type="project" value="UniProtKB-KW"/>
</dbReference>
<gene>
    <name evidence="3" type="primary">traC_2</name>
    <name evidence="3" type="ORF">ERS852462_01445</name>
</gene>
<dbReference type="InterPro" id="IPR041459">
    <property type="entry name" value="MPTase-PolyVal"/>
</dbReference>
<feature type="domain" description="N-terminal" evidence="1">
    <location>
        <begin position="21"/>
        <end position="161"/>
    </location>
</feature>
<dbReference type="Pfam" id="PF08401">
    <property type="entry name" value="ArdcN"/>
    <property type="match status" value="1"/>
</dbReference>
<evidence type="ECO:0000259" key="2">
    <source>
        <dbReference type="Pfam" id="PF18818"/>
    </source>
</evidence>
<evidence type="ECO:0000259" key="1">
    <source>
        <dbReference type="Pfam" id="PF08401"/>
    </source>
</evidence>
<protein>
    <submittedName>
        <fullName evidence="3">DNA primase</fullName>
        <ecNumber evidence="3">2.7.7.-</ecNumber>
    </submittedName>
</protein>
<dbReference type="Proteomes" id="UP000095614">
    <property type="component" value="Unassembled WGS sequence"/>
</dbReference>
<dbReference type="AlphaFoldDB" id="A0A174HLN9"/>
<dbReference type="GO" id="GO:0003697">
    <property type="term" value="F:single-stranded DNA binding"/>
    <property type="evidence" value="ECO:0007669"/>
    <property type="project" value="InterPro"/>
</dbReference>